<gene>
    <name evidence="2" type="ORF">X975_20892</name>
</gene>
<accession>A0A087URF0</accession>
<reference evidence="2 3" key="1">
    <citation type="submission" date="2013-11" db="EMBL/GenBank/DDBJ databases">
        <title>Genome sequencing of Stegodyphus mimosarum.</title>
        <authorList>
            <person name="Bechsgaard J."/>
        </authorList>
    </citation>
    <scope>NUCLEOTIDE SEQUENCE [LARGE SCALE GENOMIC DNA]</scope>
</reference>
<feature type="region of interest" description="Disordered" evidence="1">
    <location>
        <begin position="199"/>
        <end position="236"/>
    </location>
</feature>
<evidence type="ECO:0000313" key="3">
    <source>
        <dbReference type="Proteomes" id="UP000054359"/>
    </source>
</evidence>
<feature type="compositionally biased region" description="Pro residues" evidence="1">
    <location>
        <begin position="104"/>
        <end position="123"/>
    </location>
</feature>
<evidence type="ECO:0000256" key="1">
    <source>
        <dbReference type="SAM" id="MobiDB-lite"/>
    </source>
</evidence>
<organism evidence="2 3">
    <name type="scientific">Stegodyphus mimosarum</name>
    <name type="common">African social velvet spider</name>
    <dbReference type="NCBI Taxonomy" id="407821"/>
    <lineage>
        <taxon>Eukaryota</taxon>
        <taxon>Metazoa</taxon>
        <taxon>Ecdysozoa</taxon>
        <taxon>Arthropoda</taxon>
        <taxon>Chelicerata</taxon>
        <taxon>Arachnida</taxon>
        <taxon>Araneae</taxon>
        <taxon>Araneomorphae</taxon>
        <taxon>Entelegynae</taxon>
        <taxon>Eresoidea</taxon>
        <taxon>Eresidae</taxon>
        <taxon>Stegodyphus</taxon>
    </lineage>
</organism>
<dbReference type="Proteomes" id="UP000054359">
    <property type="component" value="Unassembled WGS sequence"/>
</dbReference>
<feature type="compositionally biased region" description="Polar residues" evidence="1">
    <location>
        <begin position="223"/>
        <end position="235"/>
    </location>
</feature>
<protein>
    <submittedName>
        <fullName evidence="2">Uncharacterized protein</fullName>
    </submittedName>
</protein>
<name>A0A087URF0_STEMI</name>
<feature type="region of interest" description="Disordered" evidence="1">
    <location>
        <begin position="92"/>
        <end position="162"/>
    </location>
</feature>
<feature type="non-terminal residue" evidence="2">
    <location>
        <position position="336"/>
    </location>
</feature>
<evidence type="ECO:0000313" key="2">
    <source>
        <dbReference type="EMBL" id="KFM79939.1"/>
    </source>
</evidence>
<dbReference type="AlphaFoldDB" id="A0A087URF0"/>
<keyword evidence="3" id="KW-1185">Reference proteome</keyword>
<sequence length="336" mass="37644">MCEVGERSFEFSLVLRTRCLVTLNLLLKEFKVLRVMAQRNRRPQEFSAPASGNSDINYSSFHATSQSCSMHSAQRDDVPVLQNAALASYDHGLTDNGSVDHKPALPPKPFQGPPTYREPPSPPVHDEPNQHPDICINSAPPHPRSVDPHPYPPQTIHSRERPDHLGTRTQAWVQEHKTSGKLVGEKLSSLQRKLRSLLTQSSSNKESVEVEKSVVPFSEKSGSDQSENWNIPSTNERPKSFGLMSYNRSSSSTNEPHMTYISSSSFSSSSATLSVSHPSNHIHHSQAFQTERHPFGAHASLSEHEDGTDPDQLRDTCTKFFSREQKISWTNYLNPR</sequence>
<proteinExistence type="predicted"/>
<dbReference type="EMBL" id="KK121190">
    <property type="protein sequence ID" value="KFM79939.1"/>
    <property type="molecule type" value="Genomic_DNA"/>
</dbReference>